<keyword evidence="2" id="KW-1185">Reference proteome</keyword>
<reference evidence="1" key="2">
    <citation type="journal article" date="2022" name="New Phytol.">
        <title>Evolutionary transition to the ectomycorrhizal habit in the genomes of a hyperdiverse lineage of mushroom-forming fungi.</title>
        <authorList>
            <person name="Looney B."/>
            <person name="Miyauchi S."/>
            <person name="Morin E."/>
            <person name="Drula E."/>
            <person name="Courty P.E."/>
            <person name="Kohler A."/>
            <person name="Kuo A."/>
            <person name="LaButti K."/>
            <person name="Pangilinan J."/>
            <person name="Lipzen A."/>
            <person name="Riley R."/>
            <person name="Andreopoulos W."/>
            <person name="He G."/>
            <person name="Johnson J."/>
            <person name="Nolan M."/>
            <person name="Tritt A."/>
            <person name="Barry K.W."/>
            <person name="Grigoriev I.V."/>
            <person name="Nagy L.G."/>
            <person name="Hibbett D."/>
            <person name="Henrissat B."/>
            <person name="Matheny P.B."/>
            <person name="Labbe J."/>
            <person name="Martin F.M."/>
        </authorList>
    </citation>
    <scope>NUCLEOTIDE SEQUENCE</scope>
    <source>
        <strain evidence="1">HHB10654</strain>
    </source>
</reference>
<accession>A0ACB8SYT1</accession>
<organism evidence="1 2">
    <name type="scientific">Artomyces pyxidatus</name>
    <dbReference type="NCBI Taxonomy" id="48021"/>
    <lineage>
        <taxon>Eukaryota</taxon>
        <taxon>Fungi</taxon>
        <taxon>Dikarya</taxon>
        <taxon>Basidiomycota</taxon>
        <taxon>Agaricomycotina</taxon>
        <taxon>Agaricomycetes</taxon>
        <taxon>Russulales</taxon>
        <taxon>Auriscalpiaceae</taxon>
        <taxon>Artomyces</taxon>
    </lineage>
</organism>
<evidence type="ECO:0000313" key="1">
    <source>
        <dbReference type="EMBL" id="KAI0061610.1"/>
    </source>
</evidence>
<dbReference type="EMBL" id="MU277211">
    <property type="protein sequence ID" value="KAI0061610.1"/>
    <property type="molecule type" value="Genomic_DNA"/>
</dbReference>
<dbReference type="Proteomes" id="UP000814140">
    <property type="component" value="Unassembled WGS sequence"/>
</dbReference>
<protein>
    <submittedName>
        <fullName evidence="1">NAD(P)-binding protein</fullName>
    </submittedName>
</protein>
<proteinExistence type="predicted"/>
<name>A0ACB8SYT1_9AGAM</name>
<reference evidence="1" key="1">
    <citation type="submission" date="2021-03" db="EMBL/GenBank/DDBJ databases">
        <authorList>
            <consortium name="DOE Joint Genome Institute"/>
            <person name="Ahrendt S."/>
            <person name="Looney B.P."/>
            <person name="Miyauchi S."/>
            <person name="Morin E."/>
            <person name="Drula E."/>
            <person name="Courty P.E."/>
            <person name="Chicoki N."/>
            <person name="Fauchery L."/>
            <person name="Kohler A."/>
            <person name="Kuo A."/>
            <person name="Labutti K."/>
            <person name="Pangilinan J."/>
            <person name="Lipzen A."/>
            <person name="Riley R."/>
            <person name="Andreopoulos W."/>
            <person name="He G."/>
            <person name="Johnson J."/>
            <person name="Barry K.W."/>
            <person name="Grigoriev I.V."/>
            <person name="Nagy L."/>
            <person name="Hibbett D."/>
            <person name="Henrissat B."/>
            <person name="Matheny P.B."/>
            <person name="Labbe J."/>
            <person name="Martin F."/>
        </authorList>
    </citation>
    <scope>NUCLEOTIDE SEQUENCE</scope>
    <source>
        <strain evidence="1">HHB10654</strain>
    </source>
</reference>
<sequence>MSTSTPAPIGVAAALATRADSSITPREQLWDQFKLTDRVGLVTGANRGLGLEAALVLLEAGARAVYCIDLPTEPGEEWKAVHDYVVRLGTGGRLEYISQDVTDQKAMWEVAQKIGDKEGRLDVGVAAAGIALVGKSCLEYPADEFQKGLNVNTNGVLYTAQAVGRQMVRFGLPGSIILLASIAGTVSLRGLESLPYSTSKSALLQMGRTMACELGPKRIRVNTLSPGFIHTEMLQPLIDSFLPQWSSENPLGRIATPDEMRGVIAWLASDASSYCTGSDIVVDGGHHTW</sequence>
<comment type="caution">
    <text evidence="1">The sequence shown here is derived from an EMBL/GenBank/DDBJ whole genome shotgun (WGS) entry which is preliminary data.</text>
</comment>
<evidence type="ECO:0000313" key="2">
    <source>
        <dbReference type="Proteomes" id="UP000814140"/>
    </source>
</evidence>
<gene>
    <name evidence="1" type="ORF">BV25DRAFT_727225</name>
</gene>